<comment type="similarity">
    <text evidence="1">Belongs to the sigma-70 factor family. ECF subfamily.</text>
</comment>
<feature type="region of interest" description="Disordered" evidence="5">
    <location>
        <begin position="112"/>
        <end position="144"/>
    </location>
</feature>
<evidence type="ECO:0000259" key="7">
    <source>
        <dbReference type="Pfam" id="PF08281"/>
    </source>
</evidence>
<reference evidence="8 9" key="1">
    <citation type="journal article" date="2008" name="Genome Biol.">
        <title>The complete genome, comparative and functional analysis of Stenotrophomonas maltophilia reveals an organism heavily shielded by drug resistance determinants.</title>
        <authorList>
            <person name="Crossman L.C."/>
            <person name="Gould V.C."/>
            <person name="Dow J.M."/>
            <person name="Vernikos G.S."/>
            <person name="Okazaki A."/>
            <person name="Sebaihia M."/>
            <person name="Saunders D."/>
            <person name="Arrowsmith C."/>
            <person name="Carver T."/>
            <person name="Peters N."/>
            <person name="Adlem E."/>
            <person name="Kerhornou A."/>
            <person name="Lord A."/>
            <person name="Murphy L."/>
            <person name="Seeger K."/>
            <person name="Squares R."/>
            <person name="Rutter S."/>
            <person name="Quail M.A."/>
            <person name="Rajandream M.A."/>
            <person name="Harris D."/>
            <person name="Churcher C."/>
            <person name="Bentley S.D."/>
            <person name="Parkhill J."/>
            <person name="Thomson N.R."/>
            <person name="Avison M.B."/>
        </authorList>
    </citation>
    <scope>NUCLEOTIDE SEQUENCE [LARGE SCALE GENOMIC DNA]</scope>
    <source>
        <strain evidence="8 9">K279a</strain>
    </source>
</reference>
<dbReference type="EMBL" id="AM743169">
    <property type="protein sequence ID" value="CAQ44896.1"/>
    <property type="molecule type" value="Genomic_DNA"/>
</dbReference>
<keyword evidence="4" id="KW-0804">Transcription</keyword>
<dbReference type="PANTHER" id="PTHR43133:SF63">
    <property type="entry name" value="RNA POLYMERASE SIGMA FACTOR FECI-RELATED"/>
    <property type="match status" value="1"/>
</dbReference>
<gene>
    <name evidence="8" type="ordered locus">Smlt1349</name>
</gene>
<dbReference type="Gene3D" id="1.10.1740.10">
    <property type="match status" value="1"/>
</dbReference>
<protein>
    <submittedName>
        <fullName evidence="8">RNA polymerase sigma factor</fullName>
    </submittedName>
</protein>
<dbReference type="eggNOG" id="COG1595">
    <property type="taxonomic scope" value="Bacteria"/>
</dbReference>
<accession>B2FU90</accession>
<dbReference type="HOGENOM" id="CLU_047691_12_3_6"/>
<dbReference type="InterPro" id="IPR036388">
    <property type="entry name" value="WH-like_DNA-bd_sf"/>
</dbReference>
<dbReference type="SUPFAM" id="SSF88946">
    <property type="entry name" value="Sigma2 domain of RNA polymerase sigma factors"/>
    <property type="match status" value="1"/>
</dbReference>
<evidence type="ECO:0000313" key="9">
    <source>
        <dbReference type="Proteomes" id="UP000008840"/>
    </source>
</evidence>
<dbReference type="GO" id="GO:0016987">
    <property type="term" value="F:sigma factor activity"/>
    <property type="evidence" value="ECO:0007669"/>
    <property type="project" value="UniProtKB-KW"/>
</dbReference>
<dbReference type="InterPro" id="IPR013325">
    <property type="entry name" value="RNA_pol_sigma_r2"/>
</dbReference>
<dbReference type="InterPro" id="IPR013324">
    <property type="entry name" value="RNA_pol_sigma_r3/r4-like"/>
</dbReference>
<feature type="domain" description="RNA polymerase sigma-70 region 2" evidence="6">
    <location>
        <begin position="55"/>
        <end position="116"/>
    </location>
</feature>
<organism evidence="8 9">
    <name type="scientific">Stenotrophomonas maltophilia (strain K279a)</name>
    <dbReference type="NCBI Taxonomy" id="522373"/>
    <lineage>
        <taxon>Bacteria</taxon>
        <taxon>Pseudomonadati</taxon>
        <taxon>Pseudomonadota</taxon>
        <taxon>Gammaproteobacteria</taxon>
        <taxon>Lysobacterales</taxon>
        <taxon>Lysobacteraceae</taxon>
        <taxon>Stenotrophomonas</taxon>
        <taxon>Stenotrophomonas maltophilia group</taxon>
    </lineage>
</organism>
<feature type="region of interest" description="Disordered" evidence="5">
    <location>
        <begin position="1"/>
        <end position="44"/>
    </location>
</feature>
<keyword evidence="9" id="KW-1185">Reference proteome</keyword>
<dbReference type="PANTHER" id="PTHR43133">
    <property type="entry name" value="RNA POLYMERASE ECF-TYPE SIGMA FACTO"/>
    <property type="match status" value="1"/>
</dbReference>
<dbReference type="Pfam" id="PF08281">
    <property type="entry name" value="Sigma70_r4_2"/>
    <property type="match status" value="1"/>
</dbReference>
<evidence type="ECO:0000256" key="1">
    <source>
        <dbReference type="ARBA" id="ARBA00010641"/>
    </source>
</evidence>
<dbReference type="Gene3D" id="1.10.10.10">
    <property type="entry name" value="Winged helix-like DNA-binding domain superfamily/Winged helix DNA-binding domain"/>
    <property type="match status" value="1"/>
</dbReference>
<dbReference type="AlphaFoldDB" id="B2FU90"/>
<feature type="compositionally biased region" description="Basic residues" evidence="5">
    <location>
        <begin position="14"/>
        <end position="26"/>
    </location>
</feature>
<dbReference type="SUPFAM" id="SSF88659">
    <property type="entry name" value="Sigma3 and sigma4 domains of RNA polymerase sigma factors"/>
    <property type="match status" value="1"/>
</dbReference>
<proteinExistence type="inferred from homology"/>
<keyword evidence="3" id="KW-0731">Sigma factor</keyword>
<feature type="domain" description="RNA polymerase sigma factor 70 region 4 type 2" evidence="7">
    <location>
        <begin position="153"/>
        <end position="202"/>
    </location>
</feature>
<dbReference type="InterPro" id="IPR014284">
    <property type="entry name" value="RNA_pol_sigma-70_dom"/>
</dbReference>
<name>B2FU90_STRMK</name>
<evidence type="ECO:0000256" key="4">
    <source>
        <dbReference type="ARBA" id="ARBA00023163"/>
    </source>
</evidence>
<dbReference type="NCBIfam" id="TIGR02937">
    <property type="entry name" value="sigma70-ECF"/>
    <property type="match status" value="1"/>
</dbReference>
<dbReference type="GO" id="GO:0006352">
    <property type="term" value="P:DNA-templated transcription initiation"/>
    <property type="evidence" value="ECO:0007669"/>
    <property type="project" value="InterPro"/>
</dbReference>
<dbReference type="CDD" id="cd06171">
    <property type="entry name" value="Sigma70_r4"/>
    <property type="match status" value="1"/>
</dbReference>
<dbReference type="Proteomes" id="UP000008840">
    <property type="component" value="Chromosome"/>
</dbReference>
<evidence type="ECO:0000256" key="5">
    <source>
        <dbReference type="SAM" id="MobiDB-lite"/>
    </source>
</evidence>
<evidence type="ECO:0000259" key="6">
    <source>
        <dbReference type="Pfam" id="PF04542"/>
    </source>
</evidence>
<dbReference type="KEGG" id="sml:Smlt1349"/>
<dbReference type="EnsemblBacteria" id="CAQ44896">
    <property type="protein sequence ID" value="CAQ44896"/>
    <property type="gene ID" value="Smlt1349"/>
</dbReference>
<evidence type="ECO:0000256" key="3">
    <source>
        <dbReference type="ARBA" id="ARBA00023082"/>
    </source>
</evidence>
<dbReference type="InterPro" id="IPR007627">
    <property type="entry name" value="RNA_pol_sigma70_r2"/>
</dbReference>
<dbReference type="Pfam" id="PF04542">
    <property type="entry name" value="Sigma70_r2"/>
    <property type="match status" value="1"/>
</dbReference>
<feature type="compositionally biased region" description="Basic and acidic residues" evidence="5">
    <location>
        <begin position="125"/>
        <end position="134"/>
    </location>
</feature>
<sequence>MREGHHTLFPIRSSSRKTRRRTRQRQPRPALSVPSPLIHHAPEPPAPADAFIAFVREERAPLCAFLRTRGVGPEDAEDIAQDCMERLIRYRAHGTDELRLLLYRIARNRLADRGRSPQSRPHLSLAEHEGHDEPTSPSPDPLRQAESGQMLSLLRQALFKLPERAREVYLLNRITGMSYTQIARHCGITAKTVEKHIARALQGLRQELGPDPLHNDGDTE</sequence>
<dbReference type="GO" id="GO:0003677">
    <property type="term" value="F:DNA binding"/>
    <property type="evidence" value="ECO:0007669"/>
    <property type="project" value="InterPro"/>
</dbReference>
<dbReference type="InterPro" id="IPR013249">
    <property type="entry name" value="RNA_pol_sigma70_r4_t2"/>
</dbReference>
<dbReference type="InterPro" id="IPR039425">
    <property type="entry name" value="RNA_pol_sigma-70-like"/>
</dbReference>
<evidence type="ECO:0000313" key="8">
    <source>
        <dbReference type="EMBL" id="CAQ44896.1"/>
    </source>
</evidence>
<evidence type="ECO:0000256" key="2">
    <source>
        <dbReference type="ARBA" id="ARBA00023015"/>
    </source>
</evidence>
<keyword evidence="2" id="KW-0805">Transcription regulation</keyword>